<keyword evidence="5 10" id="KW-0418">Kinase</keyword>
<dbReference type="GO" id="GO:0004674">
    <property type="term" value="F:protein serine/threonine kinase activity"/>
    <property type="evidence" value="ECO:0007669"/>
    <property type="project" value="UniProtKB-KW"/>
</dbReference>
<keyword evidence="2" id="KW-0597">Phosphoprotein</keyword>
<dbReference type="InterPro" id="IPR000719">
    <property type="entry name" value="Prot_kinase_dom"/>
</dbReference>
<evidence type="ECO:0000256" key="8">
    <source>
        <dbReference type="SAM" id="MobiDB-lite"/>
    </source>
</evidence>
<reference evidence="10 11" key="1">
    <citation type="submission" date="2018-06" db="EMBL/GenBank/DDBJ databases">
        <title>A transcriptomic atlas of mushroom development highlights an independent origin of complex multicellularity.</title>
        <authorList>
            <consortium name="DOE Joint Genome Institute"/>
            <person name="Krizsan K."/>
            <person name="Almasi E."/>
            <person name="Merenyi Z."/>
            <person name="Sahu N."/>
            <person name="Viragh M."/>
            <person name="Koszo T."/>
            <person name="Mondo S."/>
            <person name="Kiss B."/>
            <person name="Balint B."/>
            <person name="Kues U."/>
            <person name="Barry K."/>
            <person name="Hegedus J.C."/>
            <person name="Henrissat B."/>
            <person name="Johnson J."/>
            <person name="Lipzen A."/>
            <person name="Ohm R."/>
            <person name="Nagy I."/>
            <person name="Pangilinan J."/>
            <person name="Yan J."/>
            <person name="Xiong Y."/>
            <person name="Grigoriev I.V."/>
            <person name="Hibbett D.S."/>
            <person name="Nagy L.G."/>
        </authorList>
    </citation>
    <scope>NUCLEOTIDE SEQUENCE [LARGE SCALE GENOMIC DNA]</scope>
    <source>
        <strain evidence="10 11">SZMC22713</strain>
    </source>
</reference>
<evidence type="ECO:0000256" key="3">
    <source>
        <dbReference type="ARBA" id="ARBA00022679"/>
    </source>
</evidence>
<keyword evidence="11" id="KW-1185">Reference proteome</keyword>
<dbReference type="PROSITE" id="PS00107">
    <property type="entry name" value="PROTEIN_KINASE_ATP"/>
    <property type="match status" value="1"/>
</dbReference>
<evidence type="ECO:0000256" key="6">
    <source>
        <dbReference type="ARBA" id="ARBA00022840"/>
    </source>
</evidence>
<feature type="compositionally biased region" description="Polar residues" evidence="8">
    <location>
        <begin position="157"/>
        <end position="169"/>
    </location>
</feature>
<evidence type="ECO:0000256" key="4">
    <source>
        <dbReference type="ARBA" id="ARBA00022741"/>
    </source>
</evidence>
<dbReference type="Gene3D" id="3.30.200.20">
    <property type="entry name" value="Phosphorylase Kinase, domain 1"/>
    <property type="match status" value="1"/>
</dbReference>
<dbReference type="PROSITE" id="PS50011">
    <property type="entry name" value="PROTEIN_KINASE_DOM"/>
    <property type="match status" value="1"/>
</dbReference>
<proteinExistence type="predicted"/>
<feature type="compositionally biased region" description="Low complexity" evidence="8">
    <location>
        <begin position="725"/>
        <end position="745"/>
    </location>
</feature>
<dbReference type="PANTHER" id="PTHR24351">
    <property type="entry name" value="RIBOSOMAL PROTEIN S6 KINASE"/>
    <property type="match status" value="1"/>
</dbReference>
<evidence type="ECO:0000256" key="2">
    <source>
        <dbReference type="ARBA" id="ARBA00022553"/>
    </source>
</evidence>
<evidence type="ECO:0000256" key="1">
    <source>
        <dbReference type="ARBA" id="ARBA00022527"/>
    </source>
</evidence>
<evidence type="ECO:0000256" key="7">
    <source>
        <dbReference type="PROSITE-ProRule" id="PRU10141"/>
    </source>
</evidence>
<dbReference type="InterPro" id="IPR017441">
    <property type="entry name" value="Protein_kinase_ATP_BS"/>
</dbReference>
<feature type="region of interest" description="Disordered" evidence="8">
    <location>
        <begin position="148"/>
        <end position="208"/>
    </location>
</feature>
<feature type="region of interest" description="Disordered" evidence="8">
    <location>
        <begin position="696"/>
        <end position="817"/>
    </location>
</feature>
<accession>A0A4Y7QGG2</accession>
<name>A0A4Y7QGG2_9AGAM</name>
<dbReference type="InterPro" id="IPR008271">
    <property type="entry name" value="Ser/Thr_kinase_AS"/>
</dbReference>
<dbReference type="PROSITE" id="PS00108">
    <property type="entry name" value="PROTEIN_KINASE_ST"/>
    <property type="match status" value="1"/>
</dbReference>
<dbReference type="GO" id="GO:0005524">
    <property type="term" value="F:ATP binding"/>
    <property type="evidence" value="ECO:0007669"/>
    <property type="project" value="UniProtKB-UniRule"/>
</dbReference>
<keyword evidence="1" id="KW-0723">Serine/threonine-protein kinase</keyword>
<gene>
    <name evidence="10" type="ORF">BD410DRAFT_532817</name>
</gene>
<feature type="binding site" evidence="7">
    <location>
        <position position="271"/>
    </location>
    <ligand>
        <name>ATP</name>
        <dbReference type="ChEBI" id="CHEBI:30616"/>
    </ligand>
</feature>
<keyword evidence="6 7" id="KW-0067">ATP-binding</keyword>
<feature type="region of interest" description="Disordered" evidence="8">
    <location>
        <begin position="552"/>
        <end position="578"/>
    </location>
</feature>
<sequence>MTWTSFFNLNLKKFSKTTVEKKMVDAVPVPVTVPLPVVAPVPIVPTPSPPPSPVGLADDAEFVDFIRRGEALVRRFSHDLTDVNLDDETDDWAFKADDVSFTSPPPCIIPSSGVLPDMHDSADSDSIVTPPSCIIPSSSVLPELGHDEVDTEEQSCMVPSSSSFTATDNTTDDEQDVEADKSASPIPSSNSSSTFTESLHSLSGSPFVERPARPLPHLIINTSPKPRTLPAPVSAADFKLTRVLGSGAFGTVYTAIHRRTEDTHALKVVMKQRITYKSELALILAEQRVLKRLASLDGEDSKMFLELQASFHDEWNFYFVTPVMEGGNLLDELVKCRGGFSPRRIKTYMAELVHAVGFLHNMRIVHRDIKLENVFIDSTGHLVLGDFGLACMFGEDDESISSGTTADERAEFAADVTWGDCGTPGYMAPEICTGEEYSYPVDCWALGVLMYFMNFGDVPFGGENNRSVAMATVYQPLRFPANSVISEKSEELIEGLLAKDPVDRLTIRAAKQCAYFKDVDWSAIASRETTPEWHVPPIVLSKKQQKVLEGKGLSINSGEPFDPASVGDDDEEDGGDPYPAFSFVSERWEKVLRKKGGRKLDVLKKGLKKLVHAKKPLVKKPAFDIVTLKPEEHAVVWNVVEEDGRRRVRQQRAQEGQREWRAGGVNWDESVDVDAVGGGHANIGWITGWETRASEESFSGMGGCTDEDEEDEEDAEGYEEMLSEPSTSSSPPRSPSSPDTNDSPSPRTPHTPFPMSTFFANQSDCDFDNSMGPIKLDMANTESSGSESDKSMQASVKGWRRAMKERARAAGLTRTKAAKVREGGDRRVLNLLE</sequence>
<evidence type="ECO:0000259" key="9">
    <source>
        <dbReference type="PROSITE" id="PS50011"/>
    </source>
</evidence>
<feature type="compositionally biased region" description="Acidic residues" evidence="8">
    <location>
        <begin position="705"/>
        <end position="722"/>
    </location>
</feature>
<dbReference type="VEuPathDB" id="FungiDB:BD410DRAFT_532817"/>
<organism evidence="10 11">
    <name type="scientific">Rickenella mellea</name>
    <dbReference type="NCBI Taxonomy" id="50990"/>
    <lineage>
        <taxon>Eukaryota</taxon>
        <taxon>Fungi</taxon>
        <taxon>Dikarya</taxon>
        <taxon>Basidiomycota</taxon>
        <taxon>Agaricomycotina</taxon>
        <taxon>Agaricomycetes</taxon>
        <taxon>Hymenochaetales</taxon>
        <taxon>Rickenellaceae</taxon>
        <taxon>Rickenella</taxon>
    </lineage>
</organism>
<dbReference type="Proteomes" id="UP000294933">
    <property type="component" value="Unassembled WGS sequence"/>
</dbReference>
<dbReference type="OrthoDB" id="68483at2759"/>
<evidence type="ECO:0000313" key="11">
    <source>
        <dbReference type="Proteomes" id="UP000294933"/>
    </source>
</evidence>
<feature type="compositionally biased region" description="Low complexity" evidence="8">
    <location>
        <begin position="182"/>
        <end position="203"/>
    </location>
</feature>
<dbReference type="InterPro" id="IPR011009">
    <property type="entry name" value="Kinase-like_dom_sf"/>
</dbReference>
<dbReference type="SUPFAM" id="SSF56112">
    <property type="entry name" value="Protein kinase-like (PK-like)"/>
    <property type="match status" value="1"/>
</dbReference>
<dbReference type="AlphaFoldDB" id="A0A4Y7QGG2"/>
<feature type="compositionally biased region" description="Polar residues" evidence="8">
    <location>
        <begin position="780"/>
        <end position="794"/>
    </location>
</feature>
<keyword evidence="3" id="KW-0808">Transferase</keyword>
<dbReference type="Pfam" id="PF00069">
    <property type="entry name" value="Pkinase"/>
    <property type="match status" value="1"/>
</dbReference>
<dbReference type="SMART" id="SM00220">
    <property type="entry name" value="S_TKc"/>
    <property type="match status" value="1"/>
</dbReference>
<feature type="domain" description="Protein kinase" evidence="9">
    <location>
        <begin position="238"/>
        <end position="516"/>
    </location>
</feature>
<evidence type="ECO:0000313" key="10">
    <source>
        <dbReference type="EMBL" id="TDL26744.1"/>
    </source>
</evidence>
<dbReference type="EMBL" id="ML170161">
    <property type="protein sequence ID" value="TDL26744.1"/>
    <property type="molecule type" value="Genomic_DNA"/>
</dbReference>
<dbReference type="Gene3D" id="1.10.510.10">
    <property type="entry name" value="Transferase(Phosphotransferase) domain 1"/>
    <property type="match status" value="1"/>
</dbReference>
<protein>
    <submittedName>
        <fullName evidence="10">Kinase-like protein</fullName>
    </submittedName>
</protein>
<keyword evidence="4 7" id="KW-0547">Nucleotide-binding</keyword>
<dbReference type="STRING" id="50990.A0A4Y7QGG2"/>
<evidence type="ECO:0000256" key="5">
    <source>
        <dbReference type="ARBA" id="ARBA00022777"/>
    </source>
</evidence>